<evidence type="ECO:0000256" key="3">
    <source>
        <dbReference type="ARBA" id="ARBA00022475"/>
    </source>
</evidence>
<gene>
    <name evidence="10" type="ORF">EOI86_02095</name>
</gene>
<dbReference type="Proteomes" id="UP000287447">
    <property type="component" value="Unassembled WGS sequence"/>
</dbReference>
<evidence type="ECO:0000256" key="5">
    <source>
        <dbReference type="ARBA" id="ARBA00022970"/>
    </source>
</evidence>
<feature type="transmembrane region" description="Helical" evidence="9">
    <location>
        <begin position="135"/>
        <end position="152"/>
    </location>
</feature>
<feature type="transmembrane region" description="Helical" evidence="9">
    <location>
        <begin position="238"/>
        <end position="265"/>
    </location>
</feature>
<dbReference type="AlphaFoldDB" id="A0A437QUE8"/>
<dbReference type="RefSeq" id="WP_127763490.1">
    <property type="nucleotide sequence ID" value="NZ_SADE01000001.1"/>
</dbReference>
<dbReference type="GO" id="GO:0006865">
    <property type="term" value="P:amino acid transport"/>
    <property type="evidence" value="ECO:0007669"/>
    <property type="project" value="UniProtKB-KW"/>
</dbReference>
<evidence type="ECO:0000313" key="10">
    <source>
        <dbReference type="EMBL" id="RVU38118.1"/>
    </source>
</evidence>
<evidence type="ECO:0000256" key="9">
    <source>
        <dbReference type="SAM" id="Phobius"/>
    </source>
</evidence>
<dbReference type="CDD" id="cd06582">
    <property type="entry name" value="TM_PBP1_LivH_like"/>
    <property type="match status" value="1"/>
</dbReference>
<keyword evidence="7 9" id="KW-0472">Membrane</keyword>
<keyword evidence="5" id="KW-0029">Amino-acid transport</keyword>
<dbReference type="PANTHER" id="PTHR11795">
    <property type="entry name" value="BRANCHED-CHAIN AMINO ACID TRANSPORT SYSTEM PERMEASE PROTEIN LIVH"/>
    <property type="match status" value="1"/>
</dbReference>
<comment type="caution">
    <text evidence="10">The sequence shown here is derived from an EMBL/GenBank/DDBJ whole genome shotgun (WGS) entry which is preliminary data.</text>
</comment>
<dbReference type="Pfam" id="PF02653">
    <property type="entry name" value="BPD_transp_2"/>
    <property type="match status" value="1"/>
</dbReference>
<accession>A0A437QUE8</accession>
<comment type="subcellular location">
    <subcellularLocation>
        <location evidence="1">Cell membrane</location>
        <topology evidence="1">Multi-pass membrane protein</topology>
    </subcellularLocation>
</comment>
<evidence type="ECO:0000313" key="11">
    <source>
        <dbReference type="Proteomes" id="UP000287447"/>
    </source>
</evidence>
<reference evidence="11" key="1">
    <citation type="submission" date="2019-01" db="EMBL/GenBank/DDBJ databases">
        <title>Gri0909 isolated from a small marine red alga.</title>
        <authorList>
            <person name="Kim J."/>
            <person name="Jeong S.E."/>
            <person name="Jeon C.O."/>
        </authorList>
    </citation>
    <scope>NUCLEOTIDE SEQUENCE [LARGE SCALE GENOMIC DNA]</scope>
    <source>
        <strain evidence="11">Gri0909</strain>
    </source>
</reference>
<name>A0A437QUE8_9PROT</name>
<feature type="transmembrane region" description="Helical" evidence="9">
    <location>
        <begin position="193"/>
        <end position="210"/>
    </location>
</feature>
<evidence type="ECO:0000256" key="8">
    <source>
        <dbReference type="ARBA" id="ARBA00037998"/>
    </source>
</evidence>
<feature type="transmembrane region" description="Helical" evidence="9">
    <location>
        <begin position="307"/>
        <end position="327"/>
    </location>
</feature>
<organism evidence="10 11">
    <name type="scientific">Hwanghaeella grinnelliae</name>
    <dbReference type="NCBI Taxonomy" id="2500179"/>
    <lineage>
        <taxon>Bacteria</taxon>
        <taxon>Pseudomonadati</taxon>
        <taxon>Pseudomonadota</taxon>
        <taxon>Alphaproteobacteria</taxon>
        <taxon>Rhodospirillales</taxon>
        <taxon>Rhodospirillaceae</taxon>
        <taxon>Hwanghaeella</taxon>
    </lineage>
</organism>
<dbReference type="PANTHER" id="PTHR11795:SF442">
    <property type="entry name" value="ABC TRANSPORTER ATP-BINDING PROTEIN"/>
    <property type="match status" value="1"/>
</dbReference>
<feature type="transmembrane region" description="Helical" evidence="9">
    <location>
        <begin position="9"/>
        <end position="28"/>
    </location>
</feature>
<evidence type="ECO:0000256" key="2">
    <source>
        <dbReference type="ARBA" id="ARBA00022448"/>
    </source>
</evidence>
<dbReference type="GO" id="GO:0005886">
    <property type="term" value="C:plasma membrane"/>
    <property type="evidence" value="ECO:0007669"/>
    <property type="project" value="UniProtKB-SubCell"/>
</dbReference>
<dbReference type="GO" id="GO:0022857">
    <property type="term" value="F:transmembrane transporter activity"/>
    <property type="evidence" value="ECO:0007669"/>
    <property type="project" value="InterPro"/>
</dbReference>
<dbReference type="OrthoDB" id="8126477at2"/>
<keyword evidence="3" id="KW-1003">Cell membrane</keyword>
<comment type="similarity">
    <text evidence="8">Belongs to the binding-protein-dependent transport system permease family. LivHM subfamily.</text>
</comment>
<dbReference type="InterPro" id="IPR052157">
    <property type="entry name" value="BCAA_transport_permease"/>
</dbReference>
<dbReference type="InterPro" id="IPR001851">
    <property type="entry name" value="ABC_transp_permease"/>
</dbReference>
<evidence type="ECO:0000256" key="4">
    <source>
        <dbReference type="ARBA" id="ARBA00022692"/>
    </source>
</evidence>
<protein>
    <submittedName>
        <fullName evidence="10">Branched-chain amino acid ABC transporter permease</fullName>
    </submittedName>
</protein>
<keyword evidence="6 9" id="KW-1133">Transmembrane helix</keyword>
<evidence type="ECO:0000256" key="6">
    <source>
        <dbReference type="ARBA" id="ARBA00022989"/>
    </source>
</evidence>
<sequence>MRSFVERHTFWAIVIFLAAAVFLWMIFAVWPDWLISAIGRKKTFVNTFFNGVTLGGLYFLVASGFTLVFGLMRNVNLAHGSMYLLGAYIGYEVAEASGSWFFGLLVAFLAIAVSGILLQVLIFRRMEGDDLRQTLVTIGISIIAADLMLAIWTGTTYQFQPPEWLFGATQLPIISVVKSSGAAVYIKYPIYRLAVLVAAVAVGIGLWLFLNRTRIGMMIRAGVNDRQMLAASGVNVQLVFALVFAIGAGLAGFAGVVGGTALSIAPGEDIRYLLASLIVVIVGGLGSVTGAAIGALLVGLAEQFGLAYFPTYGVVLTFLIMVVVLAVRPQGIMGGR</sequence>
<dbReference type="EMBL" id="SADE01000001">
    <property type="protein sequence ID" value="RVU38118.1"/>
    <property type="molecule type" value="Genomic_DNA"/>
</dbReference>
<evidence type="ECO:0000256" key="1">
    <source>
        <dbReference type="ARBA" id="ARBA00004651"/>
    </source>
</evidence>
<feature type="transmembrane region" description="Helical" evidence="9">
    <location>
        <begin position="48"/>
        <end position="70"/>
    </location>
</feature>
<proteinExistence type="inferred from homology"/>
<keyword evidence="4 9" id="KW-0812">Transmembrane</keyword>
<feature type="transmembrane region" description="Helical" evidence="9">
    <location>
        <begin position="272"/>
        <end position="301"/>
    </location>
</feature>
<keyword evidence="2" id="KW-0813">Transport</keyword>
<evidence type="ECO:0000256" key="7">
    <source>
        <dbReference type="ARBA" id="ARBA00023136"/>
    </source>
</evidence>
<feature type="transmembrane region" description="Helical" evidence="9">
    <location>
        <begin position="100"/>
        <end position="123"/>
    </location>
</feature>
<keyword evidence="11" id="KW-1185">Reference proteome</keyword>